<dbReference type="EMBL" id="JAAAXW010000379">
    <property type="protein sequence ID" value="KAF9537620.1"/>
    <property type="molecule type" value="Genomic_DNA"/>
</dbReference>
<dbReference type="Proteomes" id="UP000723463">
    <property type="component" value="Unassembled WGS sequence"/>
</dbReference>
<dbReference type="Gene3D" id="1.10.443.20">
    <property type="entry name" value="Centromere DNA-binding protein complex CBF3 subunit, domain 2"/>
    <property type="match status" value="1"/>
</dbReference>
<keyword evidence="2" id="KW-1185">Reference proteome</keyword>
<reference evidence="1" key="1">
    <citation type="journal article" date="2020" name="Fungal Divers.">
        <title>Resolving the Mortierellaceae phylogeny through synthesis of multi-gene phylogenetics and phylogenomics.</title>
        <authorList>
            <person name="Vandepol N."/>
            <person name="Liber J."/>
            <person name="Desiro A."/>
            <person name="Na H."/>
            <person name="Kennedy M."/>
            <person name="Barry K."/>
            <person name="Grigoriev I.V."/>
            <person name="Miller A.N."/>
            <person name="O'Donnell K."/>
            <person name="Stajich J.E."/>
            <person name="Bonito G."/>
        </authorList>
    </citation>
    <scope>NUCLEOTIDE SEQUENCE</scope>
    <source>
        <strain evidence="1">NRRL 2591</strain>
    </source>
</reference>
<protein>
    <submittedName>
        <fullName evidence="1">Uncharacterized protein</fullName>
    </submittedName>
</protein>
<proteinExistence type="predicted"/>
<sequence length="196" mass="22342">MPTSSDSDLGGVLRLKFLRMLANLSKVVLQDAVTLMDLSPDDYMNYARHDVFDNLIFKYDLFLEYRTSLLSAMESAIPPQSDLLSHNAPTIHTEFRNLDSKVTNDFAGTRSDMRAFTQEIKSTMDSNFQLLEKTILAKIGNAMGQQPDSLKDFLSITLNQHNLAFSLTIQRVYQEKQRIMSIYQEELQRSLGFSSV</sequence>
<dbReference type="GO" id="GO:0003677">
    <property type="term" value="F:DNA binding"/>
    <property type="evidence" value="ECO:0007669"/>
    <property type="project" value="InterPro"/>
</dbReference>
<organism evidence="1 2">
    <name type="scientific">Mortierella hygrophila</name>
    <dbReference type="NCBI Taxonomy" id="979708"/>
    <lineage>
        <taxon>Eukaryota</taxon>
        <taxon>Fungi</taxon>
        <taxon>Fungi incertae sedis</taxon>
        <taxon>Mucoromycota</taxon>
        <taxon>Mortierellomycotina</taxon>
        <taxon>Mortierellomycetes</taxon>
        <taxon>Mortierellales</taxon>
        <taxon>Mortierellaceae</taxon>
        <taxon>Mortierella</taxon>
    </lineage>
</organism>
<dbReference type="InterPro" id="IPR038279">
    <property type="entry name" value="Ndc10_dom2_sf"/>
</dbReference>
<evidence type="ECO:0000313" key="2">
    <source>
        <dbReference type="Proteomes" id="UP000723463"/>
    </source>
</evidence>
<evidence type="ECO:0000313" key="1">
    <source>
        <dbReference type="EMBL" id="KAF9537620.1"/>
    </source>
</evidence>
<accession>A0A9P6EWK7</accession>
<name>A0A9P6EWK7_9FUNG</name>
<dbReference type="AlphaFoldDB" id="A0A9P6EWK7"/>
<comment type="caution">
    <text evidence="1">The sequence shown here is derived from an EMBL/GenBank/DDBJ whole genome shotgun (WGS) entry which is preliminary data.</text>
</comment>
<gene>
    <name evidence="1" type="ORF">EC957_007867</name>
</gene>